<dbReference type="InterPro" id="IPR054103">
    <property type="entry name" value="CAND6-7_N"/>
</dbReference>
<dbReference type="EMBL" id="NKXS01005249">
    <property type="protein sequence ID" value="PIN04176.1"/>
    <property type="molecule type" value="Genomic_DNA"/>
</dbReference>
<evidence type="ECO:0000259" key="2">
    <source>
        <dbReference type="Pfam" id="PF21904"/>
    </source>
</evidence>
<evidence type="ECO:0000313" key="3">
    <source>
        <dbReference type="EMBL" id="PIN04176.1"/>
    </source>
</evidence>
<feature type="domain" description="CAND6/7 N-terminal" evidence="2">
    <location>
        <begin position="32"/>
        <end position="117"/>
    </location>
</feature>
<evidence type="ECO:0000313" key="4">
    <source>
        <dbReference type="Proteomes" id="UP000231279"/>
    </source>
</evidence>
<name>A0A2G9GFV9_9LAMI</name>
<reference evidence="4" key="1">
    <citation type="journal article" date="2018" name="Gigascience">
        <title>Genome assembly of the Pink Ipe (Handroanthus impetiginosus, Bignoniaceae), a highly valued, ecologically keystone Neotropical timber forest tree.</title>
        <authorList>
            <person name="Silva-Junior O.B."/>
            <person name="Grattapaglia D."/>
            <person name="Novaes E."/>
            <person name="Collevatti R.G."/>
        </authorList>
    </citation>
    <scope>NUCLEOTIDE SEQUENCE [LARGE SCALE GENOMIC DNA]</scope>
    <source>
        <strain evidence="4">cv. UFG-1</strain>
    </source>
</reference>
<proteinExistence type="predicted"/>
<sequence length="117" mass="13497">MHKNLHDHQFVFCFFFLLLLFNFQSVKSEMQTIKISSDPRSFILFEDFGFNNPGYINVLISSISITTTKSITNPSKFSLMGCFYTPTPAHQAMKLVLLKDICIMGKPLIFPIFTFKE</sequence>
<evidence type="ECO:0000256" key="1">
    <source>
        <dbReference type="SAM" id="SignalP"/>
    </source>
</evidence>
<accession>A0A2G9GFV9</accession>
<organism evidence="3 4">
    <name type="scientific">Handroanthus impetiginosus</name>
    <dbReference type="NCBI Taxonomy" id="429701"/>
    <lineage>
        <taxon>Eukaryota</taxon>
        <taxon>Viridiplantae</taxon>
        <taxon>Streptophyta</taxon>
        <taxon>Embryophyta</taxon>
        <taxon>Tracheophyta</taxon>
        <taxon>Spermatophyta</taxon>
        <taxon>Magnoliopsida</taxon>
        <taxon>eudicotyledons</taxon>
        <taxon>Gunneridae</taxon>
        <taxon>Pentapetalae</taxon>
        <taxon>asterids</taxon>
        <taxon>lamiids</taxon>
        <taxon>Lamiales</taxon>
        <taxon>Bignoniaceae</taxon>
        <taxon>Crescentiina</taxon>
        <taxon>Tabebuia alliance</taxon>
        <taxon>Handroanthus</taxon>
    </lineage>
</organism>
<feature type="signal peptide" evidence="1">
    <location>
        <begin position="1"/>
        <end position="28"/>
    </location>
</feature>
<feature type="chain" id="PRO_5013822734" description="CAND6/7 N-terminal domain-containing protein" evidence="1">
    <location>
        <begin position="29"/>
        <end position="117"/>
    </location>
</feature>
<dbReference type="STRING" id="429701.A0A2G9GFV9"/>
<dbReference type="Proteomes" id="UP000231279">
    <property type="component" value="Unassembled WGS sequence"/>
</dbReference>
<comment type="caution">
    <text evidence="3">The sequence shown here is derived from an EMBL/GenBank/DDBJ whole genome shotgun (WGS) entry which is preliminary data.</text>
</comment>
<dbReference type="AlphaFoldDB" id="A0A2G9GFV9"/>
<protein>
    <recommendedName>
        <fullName evidence="2">CAND6/7 N-terminal domain-containing protein</fullName>
    </recommendedName>
</protein>
<dbReference type="Pfam" id="PF21904">
    <property type="entry name" value="CAND6-7_N"/>
    <property type="match status" value="1"/>
</dbReference>
<keyword evidence="4" id="KW-1185">Reference proteome</keyword>
<keyword evidence="1" id="KW-0732">Signal</keyword>
<gene>
    <name evidence="3" type="ORF">CDL12_23286</name>
</gene>